<feature type="region of interest" description="Disordered" evidence="1">
    <location>
        <begin position="29"/>
        <end position="59"/>
    </location>
</feature>
<sequence length="85" mass="9728">MLHPLTLSMITYTHIFCCCAFFVGRPQEQRSPNTGFSGLKPHTKGSVLPHAEKKKEQKNKVSLHHGYDLLVSECWEPLFCTVRQN</sequence>
<keyword evidence="2" id="KW-0732">Signal</keyword>
<feature type="chain" id="PRO_5041306731" description="Secreted protein" evidence="2">
    <location>
        <begin position="21"/>
        <end position="85"/>
    </location>
</feature>
<gene>
    <name evidence="3" type="ORF">GGU10DRAFT_355829</name>
</gene>
<name>A0AA38NJ61_9AGAR</name>
<comment type="caution">
    <text evidence="3">The sequence shown here is derived from an EMBL/GenBank/DDBJ whole genome shotgun (WGS) entry which is preliminary data.</text>
</comment>
<evidence type="ECO:0008006" key="5">
    <source>
        <dbReference type="Google" id="ProtNLM"/>
    </source>
</evidence>
<evidence type="ECO:0000313" key="4">
    <source>
        <dbReference type="Proteomes" id="UP001163798"/>
    </source>
</evidence>
<dbReference type="AlphaFoldDB" id="A0AA38NJ61"/>
<evidence type="ECO:0000256" key="1">
    <source>
        <dbReference type="SAM" id="MobiDB-lite"/>
    </source>
</evidence>
<keyword evidence="4" id="KW-1185">Reference proteome</keyword>
<accession>A0AA38NJ61</accession>
<reference evidence="3" key="1">
    <citation type="submission" date="2022-08" db="EMBL/GenBank/DDBJ databases">
        <authorList>
            <consortium name="DOE Joint Genome Institute"/>
            <person name="Min B."/>
            <person name="Riley R."/>
            <person name="Sierra-Patev S."/>
            <person name="Naranjo-Ortiz M."/>
            <person name="Looney B."/>
            <person name="Konkel Z."/>
            <person name="Slot J.C."/>
            <person name="Sakamoto Y."/>
            <person name="Steenwyk J.L."/>
            <person name="Rokas A."/>
            <person name="Carro J."/>
            <person name="Camarero S."/>
            <person name="Ferreira P."/>
            <person name="Molpeceres G."/>
            <person name="Ruiz-Duenas F.J."/>
            <person name="Serrano A."/>
            <person name="Henrissat B."/>
            <person name="Drula E."/>
            <person name="Hughes K.W."/>
            <person name="Mata J.L."/>
            <person name="Ishikawa N.K."/>
            <person name="Vargas-Isla R."/>
            <person name="Ushijima S."/>
            <person name="Smith C.A."/>
            <person name="Ahrendt S."/>
            <person name="Andreopoulos W."/>
            <person name="He G."/>
            <person name="Labutti K."/>
            <person name="Lipzen A."/>
            <person name="Ng V."/>
            <person name="Sandor L."/>
            <person name="Barry K."/>
            <person name="Martinez A.T."/>
            <person name="Xiao Y."/>
            <person name="Gibbons J.G."/>
            <person name="Terashima K."/>
            <person name="Hibbett D.S."/>
            <person name="Grigoriev I.V."/>
        </authorList>
    </citation>
    <scope>NUCLEOTIDE SEQUENCE</scope>
    <source>
        <strain evidence="3">TFB10291</strain>
    </source>
</reference>
<dbReference type="Proteomes" id="UP001163798">
    <property type="component" value="Unassembled WGS sequence"/>
</dbReference>
<feature type="compositionally biased region" description="Basic and acidic residues" evidence="1">
    <location>
        <begin position="50"/>
        <end position="59"/>
    </location>
</feature>
<protein>
    <recommendedName>
        <fullName evidence="5">Secreted protein</fullName>
    </recommendedName>
</protein>
<evidence type="ECO:0000313" key="3">
    <source>
        <dbReference type="EMBL" id="KAJ3785087.1"/>
    </source>
</evidence>
<feature type="signal peptide" evidence="2">
    <location>
        <begin position="1"/>
        <end position="20"/>
    </location>
</feature>
<organism evidence="3 4">
    <name type="scientific">Lentinula aff. detonsa</name>
    <dbReference type="NCBI Taxonomy" id="2804958"/>
    <lineage>
        <taxon>Eukaryota</taxon>
        <taxon>Fungi</taxon>
        <taxon>Dikarya</taxon>
        <taxon>Basidiomycota</taxon>
        <taxon>Agaricomycotina</taxon>
        <taxon>Agaricomycetes</taxon>
        <taxon>Agaricomycetidae</taxon>
        <taxon>Agaricales</taxon>
        <taxon>Marasmiineae</taxon>
        <taxon>Omphalotaceae</taxon>
        <taxon>Lentinula</taxon>
    </lineage>
</organism>
<proteinExistence type="predicted"/>
<evidence type="ECO:0000256" key="2">
    <source>
        <dbReference type="SAM" id="SignalP"/>
    </source>
</evidence>
<dbReference type="EMBL" id="MU793353">
    <property type="protein sequence ID" value="KAJ3785087.1"/>
    <property type="molecule type" value="Genomic_DNA"/>
</dbReference>